<dbReference type="EMBL" id="RJJE01000004">
    <property type="protein sequence ID" value="RNI31798.1"/>
    <property type="molecule type" value="Genomic_DNA"/>
</dbReference>
<evidence type="ECO:0000313" key="3">
    <source>
        <dbReference type="Proteomes" id="UP000271010"/>
    </source>
</evidence>
<organism evidence="2 3">
    <name type="scientific">Rufibacter immobilis</name>
    <dbReference type="NCBI Taxonomy" id="1348778"/>
    <lineage>
        <taxon>Bacteria</taxon>
        <taxon>Pseudomonadati</taxon>
        <taxon>Bacteroidota</taxon>
        <taxon>Cytophagia</taxon>
        <taxon>Cytophagales</taxon>
        <taxon>Hymenobacteraceae</taxon>
        <taxon>Rufibacter</taxon>
    </lineage>
</organism>
<keyword evidence="1" id="KW-0812">Transmembrane</keyword>
<comment type="caution">
    <text evidence="2">The sequence shown here is derived from an EMBL/GenBank/DDBJ whole genome shotgun (WGS) entry which is preliminary data.</text>
</comment>
<keyword evidence="1" id="KW-0472">Membrane</keyword>
<dbReference type="Proteomes" id="UP000271010">
    <property type="component" value="Unassembled WGS sequence"/>
</dbReference>
<keyword evidence="1" id="KW-1133">Transmembrane helix</keyword>
<accession>A0A3M9N461</accession>
<gene>
    <name evidence="2" type="ORF">EFA69_06245</name>
</gene>
<dbReference type="AlphaFoldDB" id="A0A3M9N461"/>
<keyword evidence="3" id="KW-1185">Reference proteome</keyword>
<evidence type="ECO:0000313" key="2">
    <source>
        <dbReference type="EMBL" id="RNI31798.1"/>
    </source>
</evidence>
<evidence type="ECO:0000256" key="1">
    <source>
        <dbReference type="SAM" id="Phobius"/>
    </source>
</evidence>
<name>A0A3M9N461_9BACT</name>
<sequence length="123" mass="14038">MVMGSMFLQIDTPNMMFRDLLEPIAGPLTILVVVGVAVYAFIRRRSYNRKLYNAITRPTVVYQQGAVPAPTVPVDGSPALSTEEFSRLPWKEREALYRNRIIELRDTNRRLRAKMKEAGLPTD</sequence>
<feature type="transmembrane region" description="Helical" evidence="1">
    <location>
        <begin position="20"/>
        <end position="42"/>
    </location>
</feature>
<protein>
    <submittedName>
        <fullName evidence="2">Uncharacterized protein</fullName>
    </submittedName>
</protein>
<proteinExistence type="predicted"/>
<reference evidence="2 3" key="1">
    <citation type="submission" date="2018-11" db="EMBL/GenBank/DDBJ databases">
        <title>Rufibacter latericius sp. nov., isolated from water in Baiyang Lake.</title>
        <authorList>
            <person name="Yang Y."/>
        </authorList>
    </citation>
    <scope>NUCLEOTIDE SEQUENCE [LARGE SCALE GENOMIC DNA]</scope>
    <source>
        <strain evidence="2 3">MCC P1</strain>
    </source>
</reference>